<evidence type="ECO:0000313" key="2">
    <source>
        <dbReference type="Proteomes" id="UP001597351"/>
    </source>
</evidence>
<gene>
    <name evidence="1" type="ORF">ACFSDE_14040</name>
</gene>
<reference evidence="2" key="1">
    <citation type="journal article" date="2019" name="Int. J. Syst. Evol. Microbiol.">
        <title>The Global Catalogue of Microorganisms (GCM) 10K type strain sequencing project: providing services to taxonomists for standard genome sequencing and annotation.</title>
        <authorList>
            <consortium name="The Broad Institute Genomics Platform"/>
            <consortium name="The Broad Institute Genome Sequencing Center for Infectious Disease"/>
            <person name="Wu L."/>
            <person name="Ma J."/>
        </authorList>
    </citation>
    <scope>NUCLEOTIDE SEQUENCE [LARGE SCALE GENOMIC DNA]</scope>
    <source>
        <strain evidence="2">CGMCC 1.12477</strain>
    </source>
</reference>
<organism evidence="1 2">
    <name type="scientific">Nocardioides aestuarii</name>
    <dbReference type="NCBI Taxonomy" id="252231"/>
    <lineage>
        <taxon>Bacteria</taxon>
        <taxon>Bacillati</taxon>
        <taxon>Actinomycetota</taxon>
        <taxon>Actinomycetes</taxon>
        <taxon>Propionibacteriales</taxon>
        <taxon>Nocardioidaceae</taxon>
        <taxon>Nocardioides</taxon>
    </lineage>
</organism>
<dbReference type="InterPro" id="IPR011009">
    <property type="entry name" value="Kinase-like_dom_sf"/>
</dbReference>
<evidence type="ECO:0000313" key="1">
    <source>
        <dbReference type="EMBL" id="MFD1947916.1"/>
    </source>
</evidence>
<name>A0ABW4TPL6_9ACTN</name>
<dbReference type="Proteomes" id="UP001597351">
    <property type="component" value="Unassembled WGS sequence"/>
</dbReference>
<protein>
    <recommendedName>
        <fullName evidence="3">Aminoglycoside phosphotransferase domain-containing protein</fullName>
    </recommendedName>
</protein>
<keyword evidence="2" id="KW-1185">Reference proteome</keyword>
<comment type="caution">
    <text evidence="1">The sequence shown here is derived from an EMBL/GenBank/DDBJ whole genome shotgun (WGS) entry which is preliminary data.</text>
</comment>
<evidence type="ECO:0008006" key="3">
    <source>
        <dbReference type="Google" id="ProtNLM"/>
    </source>
</evidence>
<sequence>MTTAAPSSTESSASYAVEVARLLWPEPWEQPRVVRGRRANRRLGHNAYVFPSARRPRMLVPADLPASAVMVGHLGGPRHGAIRPLRAVLARSVRSGALAAAGWPLLTVRGEDAGADSIERHLSSALGTRVRVGVMLGTRRVTQKPVLPVFAVEGGLLGYAKVGHNDLTAPLVRREAAALAALAQRPPAGFRLPTLLHHGRWSGLEVLVQSPLTSRPGESVPAAARIAATRELAGLGGTERCDLGDSAFTRRLVREVEVLPSSPERTRLARALDSVLTGHGADALTFGGWHGDWGPWNMGMADGTLLVWDWERYDPRVPLGFDALHHCAQRLRPGKPGAMERRHEFRLAVPEALSAVEVPAAEHDLTSALYLAEIGARYVEALSHGETPDLHRRTAWVLSLLEELAGLPTPPSSEGRP</sequence>
<dbReference type="SUPFAM" id="SSF56112">
    <property type="entry name" value="Protein kinase-like (PK-like)"/>
    <property type="match status" value="1"/>
</dbReference>
<proteinExistence type="predicted"/>
<dbReference type="RefSeq" id="WP_343919459.1">
    <property type="nucleotide sequence ID" value="NZ_BAAAJT010000002.1"/>
</dbReference>
<dbReference type="EMBL" id="JBHUGD010000003">
    <property type="protein sequence ID" value="MFD1947916.1"/>
    <property type="molecule type" value="Genomic_DNA"/>
</dbReference>
<accession>A0ABW4TPL6</accession>